<protein>
    <submittedName>
        <fullName evidence="2">ATPase, para family protein</fullName>
    </submittedName>
</protein>
<dbReference type="EMBL" id="CP017982">
    <property type="protein sequence ID" value="AYE61045.1"/>
    <property type="molecule type" value="Genomic_DNA"/>
</dbReference>
<dbReference type="InterPro" id="IPR027417">
    <property type="entry name" value="P-loop_NTPase"/>
</dbReference>
<dbReference type="PIRSF" id="PIRSF009320">
    <property type="entry name" value="Nuc_binding_HP_1000"/>
    <property type="match status" value="1"/>
</dbReference>
<proteinExistence type="predicted"/>
<feature type="domain" description="AAA" evidence="1">
    <location>
        <begin position="3"/>
        <end position="174"/>
    </location>
</feature>
<dbReference type="Gene3D" id="3.40.50.300">
    <property type="entry name" value="P-loop containing nucleotide triphosphate hydrolases"/>
    <property type="match status" value="1"/>
</dbReference>
<dbReference type="RefSeq" id="WP_120357202.1">
    <property type="nucleotide sequence ID" value="NZ_CP017982.1"/>
</dbReference>
<dbReference type="Proteomes" id="UP000267794">
    <property type="component" value="Chromosome"/>
</dbReference>
<dbReference type="SUPFAM" id="SSF52540">
    <property type="entry name" value="P-loop containing nucleoside triphosphate hydrolases"/>
    <property type="match status" value="1"/>
</dbReference>
<reference evidence="2 3" key="1">
    <citation type="submission" date="2016-10" db="EMBL/GenBank/DDBJ databases">
        <title>Complete genomic sequencing of Lactobacillus helveticus LH99 and comparative genome analysis.</title>
        <authorList>
            <person name="Li N."/>
            <person name="You C."/>
            <person name="Liu Z."/>
        </authorList>
    </citation>
    <scope>NUCLEOTIDE SEQUENCE [LARGE SCALE GENOMIC DNA]</scope>
    <source>
        <strain evidence="2 3">LH99</strain>
    </source>
</reference>
<dbReference type="InterPro" id="IPR025669">
    <property type="entry name" value="AAA_dom"/>
</dbReference>
<accession>A0A386RCS3</accession>
<organism evidence="2 3">
    <name type="scientific">Lactobacillus helveticus</name>
    <name type="common">Lactobacillus suntoryeus</name>
    <dbReference type="NCBI Taxonomy" id="1587"/>
    <lineage>
        <taxon>Bacteria</taxon>
        <taxon>Bacillati</taxon>
        <taxon>Bacillota</taxon>
        <taxon>Bacilli</taxon>
        <taxon>Lactobacillales</taxon>
        <taxon>Lactobacillaceae</taxon>
        <taxon>Lactobacillus</taxon>
    </lineage>
</organism>
<evidence type="ECO:0000259" key="1">
    <source>
        <dbReference type="Pfam" id="PF13614"/>
    </source>
</evidence>
<name>A0A386RCS3_LACHE</name>
<dbReference type="PANTHER" id="PTHR13696">
    <property type="entry name" value="P-LOOP CONTAINING NUCLEOSIDE TRIPHOSPHATE HYDROLASE"/>
    <property type="match status" value="1"/>
</dbReference>
<evidence type="ECO:0000313" key="3">
    <source>
        <dbReference type="Proteomes" id="UP000267794"/>
    </source>
</evidence>
<dbReference type="AlphaFoldDB" id="A0A386RCS3"/>
<dbReference type="InterPro" id="IPR050678">
    <property type="entry name" value="DNA_Partitioning_ATPase"/>
</dbReference>
<dbReference type="Pfam" id="PF13614">
    <property type="entry name" value="AAA_31"/>
    <property type="match status" value="1"/>
</dbReference>
<dbReference type="PANTHER" id="PTHR13696:SF99">
    <property type="entry name" value="COBYRINIC ACID AC-DIAMIDE SYNTHASE"/>
    <property type="match status" value="1"/>
</dbReference>
<dbReference type="CDD" id="cd02042">
    <property type="entry name" value="ParAB_family"/>
    <property type="match status" value="1"/>
</dbReference>
<sequence>MKAKVITITNQKGGTGKTTTSLFLAYGLADRGKHVLVIDLDQQADATFSLSQGKQYDDSGKTSFELLTGETAAKDCLVPINLLIDLIPATKQLAQLDVALAQNNMYRADLLKDAIKSIKSKYDYVLIDTPPALSILITNALTASDYMVIPTQADLYSIKGLADLAQTIRQINNKKLKVAGILIDRYNARTVYSKVAADLLSQGAATLKTKVFDTKIREAIVVKEAEHQFKSIYDYSKRAGVTKDANNFVDELLEVIQNDK</sequence>
<evidence type="ECO:0000313" key="2">
    <source>
        <dbReference type="EMBL" id="AYE61045.1"/>
    </source>
</evidence>
<gene>
    <name evidence="2" type="ORF">BC335_0519</name>
</gene>